<feature type="domain" description="Peptidase C-terminal archaeal/bacterial" evidence="3">
    <location>
        <begin position="401"/>
        <end position="466"/>
    </location>
</feature>
<dbReference type="AlphaFoldDB" id="A0A7S8E8U2"/>
<feature type="region of interest" description="Disordered" evidence="1">
    <location>
        <begin position="621"/>
        <end position="643"/>
    </location>
</feature>
<dbReference type="RefSeq" id="WP_195170544.1">
    <property type="nucleotide sequence ID" value="NZ_CP062983.1"/>
</dbReference>
<dbReference type="Gene3D" id="2.60.120.380">
    <property type="match status" value="5"/>
</dbReference>
<dbReference type="InterPro" id="IPR007280">
    <property type="entry name" value="Peptidase_C_arc/bac"/>
</dbReference>
<feature type="compositionally biased region" description="Polar residues" evidence="1">
    <location>
        <begin position="631"/>
        <end position="643"/>
    </location>
</feature>
<name>A0A7S8E8U2_9CHLR</name>
<feature type="chain" id="PRO_5032693589" evidence="2">
    <location>
        <begin position="24"/>
        <end position="789"/>
    </location>
</feature>
<proteinExistence type="predicted"/>
<organism evidence="4 5">
    <name type="scientific">Phototrophicus methaneseepsis</name>
    <dbReference type="NCBI Taxonomy" id="2710758"/>
    <lineage>
        <taxon>Bacteria</taxon>
        <taxon>Bacillati</taxon>
        <taxon>Chloroflexota</taxon>
        <taxon>Candidatus Thermofontia</taxon>
        <taxon>Phototrophicales</taxon>
        <taxon>Phototrophicaceae</taxon>
        <taxon>Phototrophicus</taxon>
    </lineage>
</organism>
<dbReference type="Proteomes" id="UP000594468">
    <property type="component" value="Chromosome"/>
</dbReference>
<feature type="domain" description="Peptidase C-terminal archaeal/bacterial" evidence="3">
    <location>
        <begin position="667"/>
        <end position="732"/>
    </location>
</feature>
<accession>A0A7S8E8U2</accession>
<dbReference type="KEGG" id="pmet:G4Y79_22770"/>
<evidence type="ECO:0000313" key="4">
    <source>
        <dbReference type="EMBL" id="QPC82475.1"/>
    </source>
</evidence>
<feature type="domain" description="Peptidase C-terminal archaeal/bacterial" evidence="3">
    <location>
        <begin position="52"/>
        <end position="117"/>
    </location>
</feature>
<keyword evidence="2" id="KW-0732">Signal</keyword>
<evidence type="ECO:0000256" key="2">
    <source>
        <dbReference type="SAM" id="SignalP"/>
    </source>
</evidence>
<gene>
    <name evidence="4" type="ORF">G4Y79_22770</name>
</gene>
<feature type="region of interest" description="Disordered" evidence="1">
    <location>
        <begin position="749"/>
        <end position="789"/>
    </location>
</feature>
<evidence type="ECO:0000256" key="1">
    <source>
        <dbReference type="SAM" id="MobiDB-lite"/>
    </source>
</evidence>
<keyword evidence="5" id="KW-1185">Reference proteome</keyword>
<reference evidence="4 5" key="1">
    <citation type="submission" date="2020-02" db="EMBL/GenBank/DDBJ databases">
        <authorList>
            <person name="Zheng R.K."/>
            <person name="Sun C.M."/>
        </authorList>
    </citation>
    <scope>NUCLEOTIDE SEQUENCE [LARGE SCALE GENOMIC DNA]</scope>
    <source>
        <strain evidence="5">rifampicinis</strain>
    </source>
</reference>
<dbReference type="EMBL" id="CP062983">
    <property type="protein sequence ID" value="QPC82475.1"/>
    <property type="molecule type" value="Genomic_DNA"/>
</dbReference>
<feature type="compositionally biased region" description="Acidic residues" evidence="1">
    <location>
        <begin position="777"/>
        <end position="789"/>
    </location>
</feature>
<protein>
    <submittedName>
        <fullName evidence="4">Pre-peptidase C-terminal domain-containing protein</fullName>
    </submittedName>
</protein>
<evidence type="ECO:0000259" key="3">
    <source>
        <dbReference type="Pfam" id="PF04151"/>
    </source>
</evidence>
<dbReference type="Pfam" id="PF04151">
    <property type="entry name" value="PPC"/>
    <property type="match status" value="3"/>
</dbReference>
<feature type="signal peptide" evidence="2">
    <location>
        <begin position="1"/>
        <end position="23"/>
    </location>
</feature>
<evidence type="ECO:0000313" key="5">
    <source>
        <dbReference type="Proteomes" id="UP000594468"/>
    </source>
</evidence>
<sequence length="789" mass="85026">MKWLKSLLIIGILLIGASSPLSAQTAEAGPPVYPITPGNVEGNISEANPYVYYSFELEAGQTATIDMVTTSGDLDPFLTLYDAQEEILTDNDDAEGGTRNARIRYTAEEAGLYTIEATRFEQDSGTTTGTYRLSLLLSGTNNTTDDTIDPLSIPPQFGVDYRLLEFEQFGAGRISATTTNQYFVLGGQQGDFVQVVMSYLPNELTPLLTIRSSDLTVISRVTQSEAGTLTVYATLPRTGWYLLDASRESGAGDFALYATRLADTVITSGETLQGQWGAETPAISYIINAAIGDRVLATLTAESNGLQPELTIYDLDFNALATRQASDDTARVRAIIPRSGPYIVQARNPRGTAGQFSLNLRINALDVSKLDTQDANYNKNYSGVIAPEPGTTAQDNDGIVYYRFEGKAGDLVSVQMQAAQGTTLDPYLILTDANLNELAFNDNVGATRHSRISQFALPADGTYYILATRVGLQAGTTSGAYDLQLTVGQFTPTPGALTVTLEWQGDADLNLFVRSPDGQTVSWSTPTSDDGGILQIDSNTGCQTPTAAPVEHVYWPGTTAPPGTYTIWVWYQQVCTRRDAVPFTLNVQVDGEEVLQIAPEDNMALLPDQRYEAAIRIEEPTAPGSVVDPGNITTPSAQQRASQGGDTLITYGQSVVGTISDDVYALFYQFQGQAGDVITLTANQITGTLDPIVVLRDDREQNLAMNDDANSSSNAQLTFTLPEDGRYIAAVTRFGLRDGATTGDFRLTLTRQATGPEQDEETAQEPADQEGAVAEITAEDDTTEQTETP</sequence>